<evidence type="ECO:0000313" key="3">
    <source>
        <dbReference type="EMBL" id="URN93778.1"/>
    </source>
</evidence>
<dbReference type="EMBL" id="CP097899">
    <property type="protein sequence ID" value="URN93778.1"/>
    <property type="molecule type" value="Genomic_DNA"/>
</dbReference>
<keyword evidence="2" id="KW-0812">Transmembrane</keyword>
<name>A0A9J6ZCD2_9BACL</name>
<reference evidence="3" key="1">
    <citation type="submission" date="2022-05" db="EMBL/GenBank/DDBJ databases">
        <title>Novel bacterial taxa in a minimal lignocellulolytic consortium and its capacity to transform plastics disclosed by genome-resolved metagenomics.</title>
        <authorList>
            <person name="Rodriguez C.A.D."/>
            <person name="Diaz-Garcia L."/>
            <person name="Herrera K."/>
            <person name="Tarazona N.A."/>
            <person name="Sproer C."/>
            <person name="Overmann J."/>
            <person name="Jimenez D.J."/>
        </authorList>
    </citation>
    <scope>NUCLEOTIDE SEQUENCE</scope>
    <source>
        <strain evidence="3">MAG5</strain>
    </source>
</reference>
<dbReference type="AlphaFoldDB" id="A0A9J6ZCD2"/>
<evidence type="ECO:0000313" key="4">
    <source>
        <dbReference type="Proteomes" id="UP001056756"/>
    </source>
</evidence>
<feature type="region of interest" description="Disordered" evidence="1">
    <location>
        <begin position="35"/>
        <end position="70"/>
    </location>
</feature>
<gene>
    <name evidence="3" type="ORF">NAG76_18395</name>
</gene>
<dbReference type="KEGG" id="plig:NAG76_18395"/>
<organism evidence="3 4">
    <name type="scientific">Candidatus Pristimantibacillus lignocellulolyticus</name>
    <dbReference type="NCBI Taxonomy" id="2994561"/>
    <lineage>
        <taxon>Bacteria</taxon>
        <taxon>Bacillati</taxon>
        <taxon>Bacillota</taxon>
        <taxon>Bacilli</taxon>
        <taxon>Bacillales</taxon>
        <taxon>Paenibacillaceae</taxon>
        <taxon>Candidatus Pristimantibacillus</taxon>
    </lineage>
</organism>
<sequence length="213" mass="22983">MKSKSAVVTIAIVILVIGIIVGMLISNSFKEKDKESPTIPIVKENSTPSPTPSMEPSLTPELTLTPTPTNEELPSINYISGDIVDIAISKLSDSVVTVSDSLTDADGHVYEIYNQQDKTVNSIVIHLNKQFTTLNYSAFNEAILGESGSDGVIIISESTKEGEPIGNSILSTSLPADEIYPRNISVDVTGLDYVVIVDQHQNLQTYNFNAIAK</sequence>
<dbReference type="Proteomes" id="UP001056756">
    <property type="component" value="Chromosome"/>
</dbReference>
<protein>
    <submittedName>
        <fullName evidence="3">Uncharacterized protein</fullName>
    </submittedName>
</protein>
<proteinExistence type="predicted"/>
<feature type="transmembrane region" description="Helical" evidence="2">
    <location>
        <begin position="6"/>
        <end position="25"/>
    </location>
</feature>
<keyword evidence="2" id="KW-1133">Transmembrane helix</keyword>
<feature type="compositionally biased region" description="Low complexity" evidence="1">
    <location>
        <begin position="44"/>
        <end position="70"/>
    </location>
</feature>
<evidence type="ECO:0000256" key="1">
    <source>
        <dbReference type="SAM" id="MobiDB-lite"/>
    </source>
</evidence>
<evidence type="ECO:0000256" key="2">
    <source>
        <dbReference type="SAM" id="Phobius"/>
    </source>
</evidence>
<keyword evidence="2" id="KW-0472">Membrane</keyword>
<accession>A0A9J6ZCD2</accession>